<dbReference type="EMBL" id="JAQQBS010001424">
    <property type="protein sequence ID" value="KAK0159445.1"/>
    <property type="molecule type" value="Genomic_DNA"/>
</dbReference>
<accession>A0AA39C7Q4</accession>
<reference evidence="3" key="2">
    <citation type="submission" date="2023-03" db="EMBL/GenBank/DDBJ databases">
        <authorList>
            <person name="Inwood S.N."/>
            <person name="Skelly J.G."/>
            <person name="Guhlin J."/>
            <person name="Harrop T.W.R."/>
            <person name="Goldson S.G."/>
            <person name="Dearden P.K."/>
        </authorList>
    </citation>
    <scope>NUCLEOTIDE SEQUENCE</scope>
    <source>
        <strain evidence="3">Irish</strain>
        <tissue evidence="3">Whole body</tissue>
    </source>
</reference>
<feature type="region of interest" description="Disordered" evidence="2">
    <location>
        <begin position="77"/>
        <end position="102"/>
    </location>
</feature>
<name>A0AA39C7Q4_9HYME</name>
<reference evidence="3" key="1">
    <citation type="journal article" date="2023" name="bioRxiv">
        <title>Scaffold-level genome assemblies of two parasitoid biocontrol wasps reveal the parthenogenesis mechanism and an associated novel virus.</title>
        <authorList>
            <person name="Inwood S."/>
            <person name="Skelly J."/>
            <person name="Guhlin J."/>
            <person name="Harrop T."/>
            <person name="Goldson S."/>
            <person name="Dearden P."/>
        </authorList>
    </citation>
    <scope>NUCLEOTIDE SEQUENCE</scope>
    <source>
        <strain evidence="3">Irish</strain>
        <tissue evidence="3">Whole body</tissue>
    </source>
</reference>
<proteinExistence type="predicted"/>
<keyword evidence="1" id="KW-0175">Coiled coil</keyword>
<feature type="compositionally biased region" description="Basic and acidic residues" evidence="2">
    <location>
        <begin position="9"/>
        <end position="21"/>
    </location>
</feature>
<gene>
    <name evidence="3" type="ORF">PV328_010321</name>
</gene>
<feature type="region of interest" description="Disordered" evidence="2">
    <location>
        <begin position="44"/>
        <end position="65"/>
    </location>
</feature>
<dbReference type="Proteomes" id="UP001168990">
    <property type="component" value="Unassembled WGS sequence"/>
</dbReference>
<dbReference type="AlphaFoldDB" id="A0AA39C7Q4"/>
<evidence type="ECO:0000313" key="3">
    <source>
        <dbReference type="EMBL" id="KAK0159445.1"/>
    </source>
</evidence>
<organism evidence="3 4">
    <name type="scientific">Microctonus aethiopoides</name>
    <dbReference type="NCBI Taxonomy" id="144406"/>
    <lineage>
        <taxon>Eukaryota</taxon>
        <taxon>Metazoa</taxon>
        <taxon>Ecdysozoa</taxon>
        <taxon>Arthropoda</taxon>
        <taxon>Hexapoda</taxon>
        <taxon>Insecta</taxon>
        <taxon>Pterygota</taxon>
        <taxon>Neoptera</taxon>
        <taxon>Endopterygota</taxon>
        <taxon>Hymenoptera</taxon>
        <taxon>Apocrita</taxon>
        <taxon>Ichneumonoidea</taxon>
        <taxon>Braconidae</taxon>
        <taxon>Euphorinae</taxon>
        <taxon>Microctonus</taxon>
    </lineage>
</organism>
<comment type="caution">
    <text evidence="3">The sequence shown here is derived from an EMBL/GenBank/DDBJ whole genome shotgun (WGS) entry which is preliminary data.</text>
</comment>
<evidence type="ECO:0000256" key="1">
    <source>
        <dbReference type="SAM" id="Coils"/>
    </source>
</evidence>
<feature type="coiled-coil region" evidence="1">
    <location>
        <begin position="119"/>
        <end position="160"/>
    </location>
</feature>
<feature type="compositionally biased region" description="Polar residues" evidence="2">
    <location>
        <begin position="88"/>
        <end position="102"/>
    </location>
</feature>
<evidence type="ECO:0000256" key="2">
    <source>
        <dbReference type="SAM" id="MobiDB-lite"/>
    </source>
</evidence>
<feature type="region of interest" description="Disordered" evidence="2">
    <location>
        <begin position="1"/>
        <end position="21"/>
    </location>
</feature>
<feature type="compositionally biased region" description="Basic and acidic residues" evidence="2">
    <location>
        <begin position="44"/>
        <end position="54"/>
    </location>
</feature>
<keyword evidence="4" id="KW-1185">Reference proteome</keyword>
<sequence>MAKTKKKQTREERLEKKREAERLRYQRIKCDPGKNEQLKEKEKLKYQRKKENGRIKSINDMTEREQRTIRKIWREKTKKHRDHLKLQSIANSPMTPPSSNNDAHSLVIEAENNVALAAKKRSENQRKSRNRLLKKQKDEIERLRNKVKKFQKKLRRVEKQKMTPNSKVVDLMKNNNEEKVEEVKKKLLFSEVVQSQLKKNIELIKNDEEMQIFKKVLSGDIVKKYKVLDQINVKPLTRSPTTEKSLLDMTRKTRKDKIDLKLKKVVAEFLEEDCNSRLCPGKKDSISRNTIKK</sequence>
<protein>
    <submittedName>
        <fullName evidence="3">Uncharacterized protein</fullName>
    </submittedName>
</protein>
<evidence type="ECO:0000313" key="4">
    <source>
        <dbReference type="Proteomes" id="UP001168990"/>
    </source>
</evidence>